<protein>
    <submittedName>
        <fullName evidence="1">NAD-capped RNA hydrolase Npy1p</fullName>
    </submittedName>
</protein>
<evidence type="ECO:0000313" key="2">
    <source>
        <dbReference type="Proteomes" id="UP001152531"/>
    </source>
</evidence>
<gene>
    <name evidence="1" type="ORF">CLIB1444_03S04588</name>
</gene>
<name>A0ACA9Y5C0_9ASCO</name>
<proteinExistence type="predicted"/>
<organism evidence="1 2">
    <name type="scientific">[Candida] jaroonii</name>
    <dbReference type="NCBI Taxonomy" id="467808"/>
    <lineage>
        <taxon>Eukaryota</taxon>
        <taxon>Fungi</taxon>
        <taxon>Dikarya</taxon>
        <taxon>Ascomycota</taxon>
        <taxon>Saccharomycotina</taxon>
        <taxon>Pichiomycetes</taxon>
        <taxon>Debaryomycetaceae</taxon>
        <taxon>Yamadazyma</taxon>
    </lineage>
</organism>
<evidence type="ECO:0000313" key="1">
    <source>
        <dbReference type="EMBL" id="CAH6720109.1"/>
    </source>
</evidence>
<keyword evidence="2" id="KW-1185">Reference proteome</keyword>
<sequence length="417" mass="47073">MVNFSGIEADNSVYFGKEALNRVSFLRENSSFINNAVNHSSTRFLFFKNTEPLVIKDWDDKLVLLTNGDNILTNKISKGIKNLPSWNKTIEKWCESNETHHHELRDNQQPTILFLGIEDESVGIDLSNVDHLNHENRYKGIPYFAVDLTDSPDLTNDILKFLSDNSGIEVDNHIFFSTSRKHHLGFNNTEASIFSHGKMYLDWLNRNRFCPGCGSKVIPIHAGGKIQCTNDKVLSVDETSGKKKYECPVKNTSVSNVSFPRTDAVVITAITNSDRSKILLSLNRRHAMTNMYTCTSGFMEPSETVEVATKREIWEEVGVVCSKINLVSTQPWPFPGNLMIGCIAEVDFNGVNEIIDLGHDNEIKDARWFDTKFVKNLVYDDGNNVENNPEGILIPMGESIAYQLIKMVVDQADKSKL</sequence>
<reference evidence="1" key="1">
    <citation type="submission" date="2022-06" db="EMBL/GenBank/DDBJ databases">
        <authorList>
            <person name="Legras J.-L."/>
            <person name="Devillers H."/>
            <person name="Grondin C."/>
        </authorList>
    </citation>
    <scope>NUCLEOTIDE SEQUENCE</scope>
    <source>
        <strain evidence="1">CLIB 1444</strain>
    </source>
</reference>
<keyword evidence="1" id="KW-0378">Hydrolase</keyword>
<dbReference type="Proteomes" id="UP001152531">
    <property type="component" value="Unassembled WGS sequence"/>
</dbReference>
<accession>A0ACA9Y5C0</accession>
<dbReference type="EMBL" id="CALSDN010000003">
    <property type="protein sequence ID" value="CAH6720109.1"/>
    <property type="molecule type" value="Genomic_DNA"/>
</dbReference>
<comment type="caution">
    <text evidence="1">The sequence shown here is derived from an EMBL/GenBank/DDBJ whole genome shotgun (WGS) entry which is preliminary data.</text>
</comment>